<evidence type="ECO:0000256" key="5">
    <source>
        <dbReference type="ARBA" id="ARBA00022679"/>
    </source>
</evidence>
<dbReference type="PANTHER" id="PTHR48438">
    <property type="entry name" value="ALPHA-(1,3)-FUCOSYLTRANSFERASE C-RELATED"/>
    <property type="match status" value="1"/>
</dbReference>
<dbReference type="AlphaFoldDB" id="A0A5N5SMZ0"/>
<evidence type="ECO:0000256" key="9">
    <source>
        <dbReference type="ARBA" id="ARBA00023034"/>
    </source>
</evidence>
<keyword evidence="10" id="KW-0472">Membrane</keyword>
<evidence type="ECO:0000256" key="10">
    <source>
        <dbReference type="ARBA" id="ARBA00023136"/>
    </source>
</evidence>
<dbReference type="EMBL" id="SEYY01022640">
    <property type="protein sequence ID" value="KAB7495403.1"/>
    <property type="molecule type" value="Genomic_DNA"/>
</dbReference>
<evidence type="ECO:0000256" key="2">
    <source>
        <dbReference type="ARBA" id="ARBA00004922"/>
    </source>
</evidence>
<evidence type="ECO:0000256" key="1">
    <source>
        <dbReference type="ARBA" id="ARBA00004447"/>
    </source>
</evidence>
<comment type="similarity">
    <text evidence="3 12">Belongs to the glycosyltransferase 10 family.</text>
</comment>
<dbReference type="EC" id="2.4.1.-" evidence="12"/>
<evidence type="ECO:0000256" key="12">
    <source>
        <dbReference type="RuleBase" id="RU003832"/>
    </source>
</evidence>
<dbReference type="FunFam" id="3.40.50.11660:FF:000002">
    <property type="entry name" value="Alpha-(1,3)-fucosyltransferase"/>
    <property type="match status" value="1"/>
</dbReference>
<dbReference type="InterPro" id="IPR055270">
    <property type="entry name" value="Glyco_tran_10_C"/>
</dbReference>
<dbReference type="Gene3D" id="3.40.50.11660">
    <property type="entry name" value="Glycosyl transferase family 10, C-terminal domain"/>
    <property type="match status" value="1"/>
</dbReference>
<dbReference type="OrthoDB" id="427096at2759"/>
<organism evidence="14 15">
    <name type="scientific">Armadillidium nasatum</name>
    <dbReference type="NCBI Taxonomy" id="96803"/>
    <lineage>
        <taxon>Eukaryota</taxon>
        <taxon>Metazoa</taxon>
        <taxon>Ecdysozoa</taxon>
        <taxon>Arthropoda</taxon>
        <taxon>Crustacea</taxon>
        <taxon>Multicrustacea</taxon>
        <taxon>Malacostraca</taxon>
        <taxon>Eumalacostraca</taxon>
        <taxon>Peracarida</taxon>
        <taxon>Isopoda</taxon>
        <taxon>Oniscidea</taxon>
        <taxon>Crinocheta</taxon>
        <taxon>Armadillidiidae</taxon>
        <taxon>Armadillidium</taxon>
    </lineage>
</organism>
<evidence type="ECO:0000313" key="15">
    <source>
        <dbReference type="Proteomes" id="UP000326759"/>
    </source>
</evidence>
<dbReference type="SUPFAM" id="SSF53756">
    <property type="entry name" value="UDP-Glycosyltransferase/glycogen phosphorylase"/>
    <property type="match status" value="1"/>
</dbReference>
<evidence type="ECO:0000313" key="14">
    <source>
        <dbReference type="EMBL" id="KAB7495403.1"/>
    </source>
</evidence>
<dbReference type="GO" id="GO:0008417">
    <property type="term" value="F:fucosyltransferase activity"/>
    <property type="evidence" value="ECO:0007669"/>
    <property type="project" value="InterPro"/>
</dbReference>
<comment type="pathway">
    <text evidence="2">Protein modification; protein glycosylation.</text>
</comment>
<dbReference type="Proteomes" id="UP000326759">
    <property type="component" value="Unassembled WGS sequence"/>
</dbReference>
<keyword evidence="11" id="KW-0325">Glycoprotein</keyword>
<dbReference type="InterPro" id="IPR001503">
    <property type="entry name" value="Glyco_trans_10"/>
</dbReference>
<evidence type="ECO:0000256" key="3">
    <source>
        <dbReference type="ARBA" id="ARBA00008919"/>
    </source>
</evidence>
<evidence type="ECO:0000256" key="4">
    <source>
        <dbReference type="ARBA" id="ARBA00022676"/>
    </source>
</evidence>
<name>A0A5N5SMZ0_9CRUS</name>
<dbReference type="PANTHER" id="PTHR48438:SF1">
    <property type="entry name" value="ALPHA-(1,3)-FUCOSYLTRANSFERASE C-RELATED"/>
    <property type="match status" value="1"/>
</dbReference>
<evidence type="ECO:0000256" key="7">
    <source>
        <dbReference type="ARBA" id="ARBA00022968"/>
    </source>
</evidence>
<dbReference type="InterPro" id="IPR038577">
    <property type="entry name" value="GT10-like_C_sf"/>
</dbReference>
<keyword evidence="4 12" id="KW-0328">Glycosyltransferase</keyword>
<keyword evidence="15" id="KW-1185">Reference proteome</keyword>
<comment type="subcellular location">
    <subcellularLocation>
        <location evidence="1 12">Golgi apparatus</location>
        <location evidence="1 12">Golgi stack membrane</location>
        <topology evidence="1 12">Single-pass type II membrane protein</topology>
    </subcellularLocation>
</comment>
<dbReference type="UniPathway" id="UPA00378"/>
<evidence type="ECO:0000256" key="6">
    <source>
        <dbReference type="ARBA" id="ARBA00022692"/>
    </source>
</evidence>
<evidence type="ECO:0000256" key="8">
    <source>
        <dbReference type="ARBA" id="ARBA00022989"/>
    </source>
</evidence>
<dbReference type="Pfam" id="PF00852">
    <property type="entry name" value="Glyco_transf_10"/>
    <property type="match status" value="1"/>
</dbReference>
<gene>
    <name evidence="14" type="primary">FucTC_1</name>
    <name evidence="14" type="ORF">Anas_01415</name>
</gene>
<feature type="domain" description="Fucosyltransferase C-terminal" evidence="13">
    <location>
        <begin position="42"/>
        <end position="173"/>
    </location>
</feature>
<dbReference type="GO" id="GO:0032580">
    <property type="term" value="C:Golgi cisterna membrane"/>
    <property type="evidence" value="ECO:0007669"/>
    <property type="project" value="UniProtKB-SubCell"/>
</dbReference>
<keyword evidence="8" id="KW-1133">Transmembrane helix</keyword>
<comment type="caution">
    <text evidence="14">The sequence shown here is derived from an EMBL/GenBank/DDBJ whole genome shotgun (WGS) entry which is preliminary data.</text>
</comment>
<protein>
    <recommendedName>
        <fullName evidence="12">Fucosyltransferase</fullName>
        <ecNumber evidence="12">2.4.1.-</ecNumber>
    </recommendedName>
</protein>
<keyword evidence="5 12" id="KW-0808">Transferase</keyword>
<proteinExistence type="inferred from homology"/>
<evidence type="ECO:0000259" key="13">
    <source>
        <dbReference type="Pfam" id="PF00852"/>
    </source>
</evidence>
<evidence type="ECO:0000256" key="11">
    <source>
        <dbReference type="ARBA" id="ARBA00023180"/>
    </source>
</evidence>
<reference evidence="14 15" key="1">
    <citation type="journal article" date="2019" name="PLoS Biol.">
        <title>Sex chromosomes control vertical transmission of feminizing Wolbachia symbionts in an isopod.</title>
        <authorList>
            <person name="Becking T."/>
            <person name="Chebbi M.A."/>
            <person name="Giraud I."/>
            <person name="Moumen B."/>
            <person name="Laverre T."/>
            <person name="Caubet Y."/>
            <person name="Peccoud J."/>
            <person name="Gilbert C."/>
            <person name="Cordaux R."/>
        </authorList>
    </citation>
    <scope>NUCLEOTIDE SEQUENCE [LARGE SCALE GENOMIC DNA]</scope>
    <source>
        <strain evidence="14">ANa2</strain>
        <tissue evidence="14">Whole body excluding digestive tract and cuticle</tissue>
    </source>
</reference>
<keyword evidence="6 12" id="KW-0812">Transmembrane</keyword>
<accession>A0A5N5SMZ0</accession>
<keyword evidence="9 12" id="KW-0333">Golgi apparatus</keyword>
<sequence length="181" mass="21281">MTYRRDSDIFAGYGYVIRKSKFFSPKSRPYNNFDMNLEKKMRSNTKMVAWIVSDCDTPSLRELIVEELKNYVDIFGYCGTLECKRSTQIKCFKMLEKNYKFYLSFENSLCKDYVSEKFFQIIKWNIIPVVYGSANYASLAPPHSYINARDFKNVEGKFPDQINGLDNNSFKFLQLVSKTSR</sequence>
<keyword evidence="7" id="KW-0735">Signal-anchor</keyword>